<dbReference type="GeneID" id="116206608"/>
<reference evidence="6" key="2">
    <citation type="submission" date="2025-08" db="UniProtKB">
        <authorList>
            <consortium name="RefSeq"/>
        </authorList>
    </citation>
    <scope>IDENTIFICATION</scope>
    <source>
        <tissue evidence="6">Leaf</tissue>
    </source>
</reference>
<dbReference type="PRINTS" id="PR00364">
    <property type="entry name" value="DISEASERSIST"/>
</dbReference>
<dbReference type="InterPro" id="IPR058192">
    <property type="entry name" value="WHD_ROQ1-like"/>
</dbReference>
<dbReference type="Gene3D" id="3.80.10.10">
    <property type="entry name" value="Ribonuclease Inhibitor"/>
    <property type="match status" value="2"/>
</dbReference>
<dbReference type="GO" id="GO:0007165">
    <property type="term" value="P:signal transduction"/>
    <property type="evidence" value="ECO:0007669"/>
    <property type="project" value="InterPro"/>
</dbReference>
<dbReference type="OrthoDB" id="1901675at2759"/>
<evidence type="ECO:0000313" key="5">
    <source>
        <dbReference type="Proteomes" id="UP000515151"/>
    </source>
</evidence>
<dbReference type="GO" id="GO:0043531">
    <property type="term" value="F:ADP binding"/>
    <property type="evidence" value="ECO:0007669"/>
    <property type="project" value="InterPro"/>
</dbReference>
<dbReference type="PANTHER" id="PTHR11017">
    <property type="entry name" value="LEUCINE-RICH REPEAT-CONTAINING PROTEIN"/>
    <property type="match status" value="1"/>
</dbReference>
<reference evidence="5" key="1">
    <citation type="journal article" date="2020" name="Plant Biotechnol. J.">
        <title>The pomegranate (Punica granatum L.) draft genome dissects genetic divergence between soft- and hard-seeded cultivars.</title>
        <authorList>
            <person name="Luo X."/>
            <person name="Li H."/>
            <person name="Wu Z."/>
            <person name="Yao W."/>
            <person name="Zhao P."/>
            <person name="Cao D."/>
            <person name="Yu H."/>
            <person name="Li K."/>
            <person name="Poudel K."/>
            <person name="Zhao D."/>
            <person name="Zhang F."/>
            <person name="Xia X."/>
            <person name="Chen L."/>
            <person name="Wang Q."/>
            <person name="Jing D."/>
            <person name="Cao S."/>
        </authorList>
    </citation>
    <scope>NUCLEOTIDE SEQUENCE [LARGE SCALE GENOMIC DNA]</scope>
    <source>
        <strain evidence="5">cv. Tunisia</strain>
    </source>
</reference>
<dbReference type="RefSeq" id="XP_031395240.1">
    <property type="nucleotide sequence ID" value="XM_031539380.1"/>
</dbReference>
<dbReference type="Pfam" id="PF01582">
    <property type="entry name" value="TIR"/>
    <property type="match status" value="1"/>
</dbReference>
<accession>A0A6P8DF66</accession>
<dbReference type="Pfam" id="PF00931">
    <property type="entry name" value="NB-ARC"/>
    <property type="match status" value="1"/>
</dbReference>
<dbReference type="InterPro" id="IPR044974">
    <property type="entry name" value="Disease_R_plants"/>
</dbReference>
<dbReference type="Gene3D" id="3.40.50.300">
    <property type="entry name" value="P-loop containing nucleotide triphosphate hydrolases"/>
    <property type="match status" value="1"/>
</dbReference>
<keyword evidence="2" id="KW-0677">Repeat</keyword>
<dbReference type="Proteomes" id="UP000515151">
    <property type="component" value="Chromosome 5"/>
</dbReference>
<evidence type="ECO:0000313" key="6">
    <source>
        <dbReference type="RefSeq" id="XP_031395240.1"/>
    </source>
</evidence>
<dbReference type="InterPro" id="IPR000157">
    <property type="entry name" value="TIR_dom"/>
</dbReference>
<organism evidence="5 6">
    <name type="scientific">Punica granatum</name>
    <name type="common">Pomegranate</name>
    <dbReference type="NCBI Taxonomy" id="22663"/>
    <lineage>
        <taxon>Eukaryota</taxon>
        <taxon>Viridiplantae</taxon>
        <taxon>Streptophyta</taxon>
        <taxon>Embryophyta</taxon>
        <taxon>Tracheophyta</taxon>
        <taxon>Spermatophyta</taxon>
        <taxon>Magnoliopsida</taxon>
        <taxon>eudicotyledons</taxon>
        <taxon>Gunneridae</taxon>
        <taxon>Pentapetalae</taxon>
        <taxon>rosids</taxon>
        <taxon>malvids</taxon>
        <taxon>Myrtales</taxon>
        <taxon>Lythraceae</taxon>
        <taxon>Punica</taxon>
    </lineage>
</organism>
<dbReference type="Pfam" id="PF23282">
    <property type="entry name" value="WHD_ROQ1"/>
    <property type="match status" value="1"/>
</dbReference>
<feature type="domain" description="TIR" evidence="4">
    <location>
        <begin position="13"/>
        <end position="188"/>
    </location>
</feature>
<dbReference type="SUPFAM" id="SSF52540">
    <property type="entry name" value="P-loop containing nucleoside triphosphate hydrolases"/>
    <property type="match status" value="1"/>
</dbReference>
<proteinExistence type="predicted"/>
<keyword evidence="5" id="KW-1185">Reference proteome</keyword>
<dbReference type="InterPro" id="IPR035897">
    <property type="entry name" value="Toll_tir_struct_dom_sf"/>
</dbReference>
<dbReference type="InterPro" id="IPR027417">
    <property type="entry name" value="P-loop_NTPase"/>
</dbReference>
<evidence type="ECO:0000259" key="4">
    <source>
        <dbReference type="PROSITE" id="PS50104"/>
    </source>
</evidence>
<dbReference type="InterPro" id="IPR001611">
    <property type="entry name" value="Leu-rich_rpt"/>
</dbReference>
<dbReference type="GO" id="GO:0006952">
    <property type="term" value="P:defense response"/>
    <property type="evidence" value="ECO:0007669"/>
    <property type="project" value="InterPro"/>
</dbReference>
<dbReference type="InterPro" id="IPR042197">
    <property type="entry name" value="Apaf_helical"/>
</dbReference>
<dbReference type="Gene3D" id="3.40.50.10140">
    <property type="entry name" value="Toll/interleukin-1 receptor homology (TIR) domain"/>
    <property type="match status" value="1"/>
</dbReference>
<dbReference type="InterPro" id="IPR032675">
    <property type="entry name" value="LRR_dom_sf"/>
</dbReference>
<keyword evidence="1" id="KW-0433">Leucine-rich repeat</keyword>
<dbReference type="Gene3D" id="1.10.8.430">
    <property type="entry name" value="Helical domain of apoptotic protease-activating factors"/>
    <property type="match status" value="1"/>
</dbReference>
<dbReference type="SMART" id="SM00255">
    <property type="entry name" value="TIR"/>
    <property type="match status" value="1"/>
</dbReference>
<dbReference type="AlphaFoldDB" id="A0A6P8DF66"/>
<sequence length="1160" mass="130197">MSTEFANTAQQRWRSDVFLSFRGKDTRRTFTSHLYYSLKENGVNVFMDDTELLRGEDISSELTEAIRSSRLSVIVFSGSYASSRCCLQELVEILECRNSIGQIVLPVFYDIDPSDVRRQSGSFEKAFMEHESKAASDEEKEVVARWRAALTEAGKLSGWDMTNLANGKEAKIVRDIACRIWNELKNTLLDVAIYPVGLNPRLDLISERLHLGSRGVLFVGISGIGGIGKTTLAKAVYNQLFRNFEAASFTANAREISCKQPNGLVLLQEQLLRDITKQRKIKLDNIYRGINVIKERLCSRRVLIVLDDLSDTEQLRALAREREWFGSGSRIIITTRDLDLLKEIKVDYEYMLEKLNDTESLQLLSWHAFRNPHPKEEYVDLSKTIIEYCQGLPLALEVLGSLLLDRSVEEWRSAFAKLKRAPPARIQSQLKLSFDALSDDNEKDLFLDIACFFVGHDKDYVIKILNGCSLSAEIGLSILINRCLVKINRGNQLEMHDLIRDTGREIVCKESPRNPGNRSRLWSQSDVLTTLQNHLGTHQVEGLKLDSPDLCEVHICTEAFAKMCQLRLLQLNNVHVHGDYGLLSKELRWLQWRGFPLNFIPDGFSMGNLVAIDMQSSKLRATWKDTKICCHSSFLHKIHLFKRGDTCVIVFFSIFQLVGNLKVLNLSGSPFLTKTPDFSNIPSLEQLILADCSELKSVDQSIGHLERLVKMNLQNCRKLRCLPSSICMVKSLQTLDISGCSSIDRLSDDLGDLYSLSVLCADRTAITQLPTSMVSLKKLAVLSFSGCKASTSGSVSSLIWSCISEREVPKRGNQLTTTLSGLISLTKLSLRDCNLSDDAIPAQFGSLRSLISLDLSRNDFSRLPAAISCLPKLLSINMERCAKLEFIPDMPPSLSTLNANNCISLERISLSTCRNTQILGLVNCSKLVEIFGLDQWKAGGSIRFDGCKNLSTKFKEFLMKNWEGGRFVIPGNNIPEWFQYKSVIPSISFQLPPCNDCKLKLITLGIVYTPNTGPTLDVECPLFTLTDKASKLNLTDYLGRVFPNFPLPSEDHTFMFHLTPSDIMGGSGHRYTKVQLDLDCDSRWTIKAIGVHLQISVCPRCQLSHMGNSVVGSSSLITTHEMLRCDHLDATAAISDVGAGPLDCPFKESLEHKRMRYELP</sequence>
<evidence type="ECO:0000256" key="1">
    <source>
        <dbReference type="ARBA" id="ARBA00022614"/>
    </source>
</evidence>
<dbReference type="SUPFAM" id="SSF52058">
    <property type="entry name" value="L domain-like"/>
    <property type="match status" value="1"/>
</dbReference>
<dbReference type="PANTHER" id="PTHR11017:SF271">
    <property type="entry name" value="DISEASE RESISTANCE PROTEIN (TIR-NBS-LRR CLASS) FAMILY"/>
    <property type="match status" value="1"/>
</dbReference>
<dbReference type="PROSITE" id="PS50104">
    <property type="entry name" value="TIR"/>
    <property type="match status" value="1"/>
</dbReference>
<dbReference type="SUPFAM" id="SSF52200">
    <property type="entry name" value="Toll/Interleukin receptor TIR domain"/>
    <property type="match status" value="1"/>
</dbReference>
<dbReference type="InterPro" id="IPR002182">
    <property type="entry name" value="NB-ARC"/>
</dbReference>
<keyword evidence="3" id="KW-0520">NAD</keyword>
<dbReference type="Pfam" id="PF13855">
    <property type="entry name" value="LRR_8"/>
    <property type="match status" value="1"/>
</dbReference>
<gene>
    <name evidence="6" type="primary">LOC116206608</name>
</gene>
<evidence type="ECO:0000256" key="3">
    <source>
        <dbReference type="ARBA" id="ARBA00023027"/>
    </source>
</evidence>
<evidence type="ECO:0000256" key="2">
    <source>
        <dbReference type="ARBA" id="ARBA00022737"/>
    </source>
</evidence>
<protein>
    <submittedName>
        <fullName evidence="6">TMV resistance protein N-like isoform X1</fullName>
    </submittedName>
</protein>
<dbReference type="FunFam" id="3.40.50.10140:FF:000007">
    <property type="entry name" value="Disease resistance protein (TIR-NBS-LRR class)"/>
    <property type="match status" value="1"/>
</dbReference>
<name>A0A6P8DF66_PUNGR</name>